<protein>
    <submittedName>
        <fullName evidence="3">N-acetylglucosaminyldiphosphoundecaprenol N-acetyl-beta-D-mannosaminyltransferase</fullName>
    </submittedName>
</protein>
<dbReference type="NCBIfam" id="TIGR00696">
    <property type="entry name" value="wecG_tagA_cpsF"/>
    <property type="match status" value="1"/>
</dbReference>
<dbReference type="RefSeq" id="WP_092792857.1">
    <property type="nucleotide sequence ID" value="NZ_DASWWU010000005.1"/>
</dbReference>
<dbReference type="CDD" id="cd06533">
    <property type="entry name" value="Glyco_transf_WecG_TagA"/>
    <property type="match status" value="1"/>
</dbReference>
<dbReference type="OrthoDB" id="9808602at2"/>
<accession>A0A1H6LUE2</accession>
<evidence type="ECO:0000313" key="4">
    <source>
        <dbReference type="Proteomes" id="UP000199371"/>
    </source>
</evidence>
<keyword evidence="4" id="KW-1185">Reference proteome</keyword>
<dbReference type="PANTHER" id="PTHR34136:SF1">
    <property type="entry name" value="UDP-N-ACETYL-D-MANNOSAMINURONIC ACID TRANSFERASE"/>
    <property type="match status" value="1"/>
</dbReference>
<evidence type="ECO:0000256" key="1">
    <source>
        <dbReference type="ARBA" id="ARBA00022676"/>
    </source>
</evidence>
<dbReference type="Proteomes" id="UP000199371">
    <property type="component" value="Unassembled WGS sequence"/>
</dbReference>
<dbReference type="STRING" id="173990.SAMN05660691_01991"/>
<name>A0A1H6LUE2_9GAMM</name>
<dbReference type="InterPro" id="IPR004629">
    <property type="entry name" value="WecG_TagA_CpsF"/>
</dbReference>
<proteinExistence type="predicted"/>
<reference evidence="4" key="1">
    <citation type="submission" date="2016-10" db="EMBL/GenBank/DDBJ databases">
        <authorList>
            <person name="Varghese N."/>
            <person name="Submissions S."/>
        </authorList>
    </citation>
    <scope>NUCLEOTIDE SEQUENCE [LARGE SCALE GENOMIC DNA]</scope>
    <source>
        <strain evidence="4">DSM 17616</strain>
    </source>
</reference>
<organism evidence="3 4">
    <name type="scientific">Rheinheimera pacifica</name>
    <dbReference type="NCBI Taxonomy" id="173990"/>
    <lineage>
        <taxon>Bacteria</taxon>
        <taxon>Pseudomonadati</taxon>
        <taxon>Pseudomonadota</taxon>
        <taxon>Gammaproteobacteria</taxon>
        <taxon>Chromatiales</taxon>
        <taxon>Chromatiaceae</taxon>
        <taxon>Rheinheimera</taxon>
    </lineage>
</organism>
<evidence type="ECO:0000313" key="3">
    <source>
        <dbReference type="EMBL" id="SEH89117.1"/>
    </source>
</evidence>
<keyword evidence="1" id="KW-0328">Glycosyltransferase</keyword>
<dbReference type="EMBL" id="FNXF01000006">
    <property type="protein sequence ID" value="SEH89117.1"/>
    <property type="molecule type" value="Genomic_DNA"/>
</dbReference>
<dbReference type="GO" id="GO:0016758">
    <property type="term" value="F:hexosyltransferase activity"/>
    <property type="evidence" value="ECO:0007669"/>
    <property type="project" value="TreeGrafter"/>
</dbReference>
<dbReference type="AlphaFoldDB" id="A0A1H6LUE2"/>
<evidence type="ECO:0000256" key="2">
    <source>
        <dbReference type="ARBA" id="ARBA00022679"/>
    </source>
</evidence>
<dbReference type="PANTHER" id="PTHR34136">
    <property type="match status" value="1"/>
</dbReference>
<keyword evidence="2 3" id="KW-0808">Transferase</keyword>
<gene>
    <name evidence="3" type="ORF">SAMN05660691_01991</name>
</gene>
<sequence length="262" mass="29687">MMQQPTQIKKSQPVAGLRFCLLAQNEIVQSLKQVTPAQEPLRLVVTTNVDHMVTMRRHHEFKHACTNAWLVTADGFPVVRLLKSLGIATPGRITGADLFPAILAALTPGQHAPFFVCANEATAAYLRHWLAKQGYSTPEQRVLVPEFGFEKDSVYSNEMLQKITAMGTTHLFFGVGAPKSELWMQRHREQLSGMYGFGFGAGLDFFAGTAKRAPQWVQRVSLEWLWRLLSDPRRLAKRYLIDSWAFVRIALTEYRLTVKESR</sequence>
<dbReference type="Pfam" id="PF03808">
    <property type="entry name" value="Glyco_tran_WecG"/>
    <property type="match status" value="1"/>
</dbReference>